<accession>A0A9P0EAW6</accession>
<organism evidence="1 2">
    <name type="scientific">Clonostachys solani</name>
    <dbReference type="NCBI Taxonomy" id="160281"/>
    <lineage>
        <taxon>Eukaryota</taxon>
        <taxon>Fungi</taxon>
        <taxon>Dikarya</taxon>
        <taxon>Ascomycota</taxon>
        <taxon>Pezizomycotina</taxon>
        <taxon>Sordariomycetes</taxon>
        <taxon>Hypocreomycetidae</taxon>
        <taxon>Hypocreales</taxon>
        <taxon>Bionectriaceae</taxon>
        <taxon>Clonostachys</taxon>
    </lineage>
</organism>
<dbReference type="AlphaFoldDB" id="A0A9P0EAW6"/>
<comment type="caution">
    <text evidence="1">The sequence shown here is derived from an EMBL/GenBank/DDBJ whole genome shotgun (WGS) entry which is preliminary data.</text>
</comment>
<sequence>MAGVTGTFELVLRAIFLSINNELARDTCELGAPLEFRIGGPFQRLRTLSQAPVAQKTLQDTPRVDP</sequence>
<reference evidence="1" key="1">
    <citation type="submission" date="2021-10" db="EMBL/GenBank/DDBJ databases">
        <authorList>
            <person name="Piombo E."/>
        </authorList>
    </citation>
    <scope>NUCLEOTIDE SEQUENCE</scope>
</reference>
<dbReference type="EMBL" id="CABFOC020000034">
    <property type="protein sequence ID" value="CAH0048006.1"/>
    <property type="molecule type" value="Genomic_DNA"/>
</dbReference>
<proteinExistence type="predicted"/>
<dbReference type="Proteomes" id="UP000775872">
    <property type="component" value="Unassembled WGS sequence"/>
</dbReference>
<keyword evidence="2" id="KW-1185">Reference proteome</keyword>
<name>A0A9P0EAW6_9HYPO</name>
<gene>
    <name evidence="1" type="ORF">CSOL1703_00016258</name>
</gene>
<evidence type="ECO:0000313" key="1">
    <source>
        <dbReference type="EMBL" id="CAH0048006.1"/>
    </source>
</evidence>
<evidence type="ECO:0000313" key="2">
    <source>
        <dbReference type="Proteomes" id="UP000775872"/>
    </source>
</evidence>
<protein>
    <submittedName>
        <fullName evidence="1">Uncharacterized protein</fullName>
    </submittedName>
</protein>